<gene>
    <name evidence="5" type="ORF">G2W53_001687</name>
</gene>
<evidence type="ECO:0000256" key="3">
    <source>
        <dbReference type="RuleBase" id="RU003718"/>
    </source>
</evidence>
<sequence length="509" mass="56803">MEATNKIHIALVSVPIYSHLLSILEFSNKLLHLHQDFHFTCIIPTIDSPTINAMKSLFQSLPYYYNSSSFDFILLPPPSNLHHDHDEEKMMVHHHHPALLVELTISLSLPSICEELEKLMMRMDLPPLVGVIADALVDEVTEFVKREMDVLSFVYFPSTAMMLSLCLYSSELDEIVSLCEYRDMPQPIEIPGCFPIHGSDLPDALQDRSSKTYRDFLDAGKRFHLADAVLINTFQELEPHPIKALQELRITSRKIPLVYPIGPIITTHDSNHNESDKKGLECLKWLDKKPPRSVLYVSFGSGGTLSQEQLNELALGLELSGQNFLWVFKPPSRFGVVADPSSERNNHDHDHDQGDPLDFLPSGFLERTKGQGLVVPFWGPQVGVLGHGATGGFVSHCGWNSVLESVVHGVPLVAWPLFAEQKMNAAMVSGESGLGVGLRARVNEELGIVEKEEIARVVVSLMEGEEGEEIRCRMNVLKEAAGKAMEEEDGSSRRSLCEFALKCGSFRSK</sequence>
<dbReference type="InterPro" id="IPR035595">
    <property type="entry name" value="UDP_glycos_trans_CS"/>
</dbReference>
<protein>
    <recommendedName>
        <fullName evidence="4">Glycosyltransferase</fullName>
        <ecNumber evidence="4">2.4.1.-</ecNumber>
    </recommendedName>
</protein>
<evidence type="ECO:0000256" key="4">
    <source>
        <dbReference type="RuleBase" id="RU362057"/>
    </source>
</evidence>
<accession>A0A834XGR4</accession>
<dbReference type="PANTHER" id="PTHR48045">
    <property type="entry name" value="UDP-GLYCOSYLTRANSFERASE 72B1"/>
    <property type="match status" value="1"/>
</dbReference>
<evidence type="ECO:0000313" key="5">
    <source>
        <dbReference type="EMBL" id="KAF7844782.1"/>
    </source>
</evidence>
<keyword evidence="2 3" id="KW-0808">Transferase</keyword>
<dbReference type="EMBL" id="JAAIUW010000001">
    <property type="protein sequence ID" value="KAF7844782.1"/>
    <property type="molecule type" value="Genomic_DNA"/>
</dbReference>
<keyword evidence="3" id="KW-0328">Glycosyltransferase</keyword>
<dbReference type="Proteomes" id="UP000634136">
    <property type="component" value="Unassembled WGS sequence"/>
</dbReference>
<evidence type="ECO:0000256" key="2">
    <source>
        <dbReference type="ARBA" id="ARBA00022679"/>
    </source>
</evidence>
<dbReference type="CDD" id="cd03784">
    <property type="entry name" value="GT1_Gtf-like"/>
    <property type="match status" value="1"/>
</dbReference>
<dbReference type="AlphaFoldDB" id="A0A834XGR4"/>
<dbReference type="SUPFAM" id="SSF53756">
    <property type="entry name" value="UDP-Glycosyltransferase/glycogen phosphorylase"/>
    <property type="match status" value="1"/>
</dbReference>
<proteinExistence type="inferred from homology"/>
<evidence type="ECO:0000256" key="1">
    <source>
        <dbReference type="ARBA" id="ARBA00009995"/>
    </source>
</evidence>
<evidence type="ECO:0000313" key="6">
    <source>
        <dbReference type="Proteomes" id="UP000634136"/>
    </source>
</evidence>
<dbReference type="FunFam" id="3.40.50.2000:FF:000056">
    <property type="entry name" value="Glycosyltransferase"/>
    <property type="match status" value="1"/>
</dbReference>
<dbReference type="PROSITE" id="PS00375">
    <property type="entry name" value="UDPGT"/>
    <property type="match status" value="1"/>
</dbReference>
<dbReference type="Gene3D" id="3.40.50.2000">
    <property type="entry name" value="Glycogen Phosphorylase B"/>
    <property type="match status" value="2"/>
</dbReference>
<dbReference type="InterPro" id="IPR002213">
    <property type="entry name" value="UDP_glucos_trans"/>
</dbReference>
<organism evidence="5 6">
    <name type="scientific">Senna tora</name>
    <dbReference type="NCBI Taxonomy" id="362788"/>
    <lineage>
        <taxon>Eukaryota</taxon>
        <taxon>Viridiplantae</taxon>
        <taxon>Streptophyta</taxon>
        <taxon>Embryophyta</taxon>
        <taxon>Tracheophyta</taxon>
        <taxon>Spermatophyta</taxon>
        <taxon>Magnoliopsida</taxon>
        <taxon>eudicotyledons</taxon>
        <taxon>Gunneridae</taxon>
        <taxon>Pentapetalae</taxon>
        <taxon>rosids</taxon>
        <taxon>fabids</taxon>
        <taxon>Fabales</taxon>
        <taxon>Fabaceae</taxon>
        <taxon>Caesalpinioideae</taxon>
        <taxon>Cassia clade</taxon>
        <taxon>Senna</taxon>
    </lineage>
</organism>
<keyword evidence="6" id="KW-1185">Reference proteome</keyword>
<dbReference type="Pfam" id="PF00201">
    <property type="entry name" value="UDPGT"/>
    <property type="match status" value="1"/>
</dbReference>
<dbReference type="GO" id="GO:0008194">
    <property type="term" value="F:UDP-glycosyltransferase activity"/>
    <property type="evidence" value="ECO:0007669"/>
    <property type="project" value="InterPro"/>
</dbReference>
<dbReference type="PANTHER" id="PTHR48045:SF33">
    <property type="entry name" value="GLYCOSYLTRANSFERASE"/>
    <property type="match status" value="1"/>
</dbReference>
<reference evidence="5" key="1">
    <citation type="submission" date="2020-09" db="EMBL/GenBank/DDBJ databases">
        <title>Genome-Enabled Discovery of Anthraquinone Biosynthesis in Senna tora.</title>
        <authorList>
            <person name="Kang S.-H."/>
            <person name="Pandey R.P."/>
            <person name="Lee C.-M."/>
            <person name="Sim J.-S."/>
            <person name="Jeong J.-T."/>
            <person name="Choi B.-S."/>
            <person name="Jung M."/>
            <person name="Ginzburg D."/>
            <person name="Zhao K."/>
            <person name="Won S.Y."/>
            <person name="Oh T.-J."/>
            <person name="Yu Y."/>
            <person name="Kim N.-H."/>
            <person name="Lee O.R."/>
            <person name="Lee T.-H."/>
            <person name="Bashyal P."/>
            <person name="Kim T.-S."/>
            <person name="Lee W.-H."/>
            <person name="Kawkins C."/>
            <person name="Kim C.-K."/>
            <person name="Kim J.S."/>
            <person name="Ahn B.O."/>
            <person name="Rhee S.Y."/>
            <person name="Sohng J.K."/>
        </authorList>
    </citation>
    <scope>NUCLEOTIDE SEQUENCE</scope>
    <source>
        <tissue evidence="5">Leaf</tissue>
    </source>
</reference>
<comment type="caution">
    <text evidence="5">The sequence shown here is derived from an EMBL/GenBank/DDBJ whole genome shotgun (WGS) entry which is preliminary data.</text>
</comment>
<name>A0A834XGR4_9FABA</name>
<dbReference type="OrthoDB" id="5835829at2759"/>
<dbReference type="EC" id="2.4.1.-" evidence="4"/>
<comment type="similarity">
    <text evidence="1 3">Belongs to the UDP-glycosyltransferase family.</text>
</comment>